<keyword evidence="11" id="KW-1185">Reference proteome</keyword>
<accession>A0A1I9YRN2</accession>
<dbReference type="InterPro" id="IPR011701">
    <property type="entry name" value="MFS"/>
</dbReference>
<feature type="transmembrane region" description="Helical" evidence="8">
    <location>
        <begin position="258"/>
        <end position="280"/>
    </location>
</feature>
<evidence type="ECO:0000256" key="7">
    <source>
        <dbReference type="SAM" id="MobiDB-lite"/>
    </source>
</evidence>
<dbReference type="InterPro" id="IPR020846">
    <property type="entry name" value="MFS_dom"/>
</dbReference>
<dbReference type="EMBL" id="CP017562">
    <property type="protein sequence ID" value="APA88859.1"/>
    <property type="molecule type" value="Genomic_DNA"/>
</dbReference>
<dbReference type="RefSeq" id="WP_027196353.1">
    <property type="nucleotide sequence ID" value="NZ_CP017562.2"/>
</dbReference>
<keyword evidence="2" id="KW-0813">Transport</keyword>
<evidence type="ECO:0000259" key="9">
    <source>
        <dbReference type="PROSITE" id="PS50850"/>
    </source>
</evidence>
<keyword evidence="3" id="KW-1003">Cell membrane</keyword>
<feature type="transmembrane region" description="Helical" evidence="8">
    <location>
        <begin position="361"/>
        <end position="378"/>
    </location>
</feature>
<reference evidence="10" key="1">
    <citation type="submission" date="2016-09" db="EMBL/GenBank/DDBJ databases">
        <title>The Complete Genome of Burkholderia sprentiae wsm5005.</title>
        <authorList>
            <person name="De Meyer S."/>
            <person name="Wang P."/>
            <person name="Terpolilli J."/>
        </authorList>
    </citation>
    <scope>NUCLEOTIDE SEQUENCE [LARGE SCALE GENOMIC DNA]</scope>
    <source>
        <strain evidence="10">WSM5005</strain>
    </source>
</reference>
<feature type="transmembrane region" description="Helical" evidence="8">
    <location>
        <begin position="81"/>
        <end position="98"/>
    </location>
</feature>
<evidence type="ECO:0000256" key="4">
    <source>
        <dbReference type="ARBA" id="ARBA00022692"/>
    </source>
</evidence>
<sequence>MTASDATPGDASPGDSSPGDASPGDSSNWKPAANPWLIAIVVTLAAFMEVLDTTIVNVALPHIAGTMSASYDEATWTLTSYLVANGIVLPISGFLGRLLGRKRYFLLCIVAFTVCSFLCGIATDLWQLIIFRCLQGFFGGGLQPNQQSIILDTFPPQQRGRAFSISAVAIVVAPVLGPTLGGWITDNFSWRWVFLVNVPFGVLTSLAVMQLVEDPPWKRKANLRLSVDYVGILLIAIGLGCLQVMLDRGEDDDWFSSNFIRTFTVLAVSGIVGATVWLLYTKKPVVDLRCLKDRNFALGCVTIAAFAMILYGSAVLVPQLAQQQLGYTAMLAGLVLSPGAVLITMEIPLISKMMPHVQTRFLVATGFGLLACALAYSHTLVPDIDYLTLVKMRSAQSLAIGFLFVPITTLAYLTVPPRLNDDASALFTMFRNVAGSIGISLSTALVRERTQARMAHLSEHMSPLSQNYNDALQRSAQTISDMNGMPFSQALKTATGHLYTTYISQATILAYVDVFAFLAVFCTLCIPITIFFSPVKASGGAGGH</sequence>
<feature type="transmembrane region" description="Helical" evidence="8">
    <location>
        <begin position="225"/>
        <end position="246"/>
    </location>
</feature>
<protein>
    <submittedName>
        <fullName evidence="10">DHA2 family efflux MFS transporter permease subunit</fullName>
    </submittedName>
</protein>
<dbReference type="NCBIfam" id="TIGR00711">
    <property type="entry name" value="efflux_EmrB"/>
    <property type="match status" value="1"/>
</dbReference>
<dbReference type="CDD" id="cd17503">
    <property type="entry name" value="MFS_LmrB_MDR_like"/>
    <property type="match status" value="1"/>
</dbReference>
<keyword evidence="6 8" id="KW-0472">Membrane</keyword>
<feature type="domain" description="Major facilitator superfamily (MFS) profile" evidence="9">
    <location>
        <begin position="38"/>
        <end position="537"/>
    </location>
</feature>
<feature type="transmembrane region" description="Helical" evidence="8">
    <location>
        <begin position="398"/>
        <end position="415"/>
    </location>
</feature>
<evidence type="ECO:0000313" key="11">
    <source>
        <dbReference type="Proteomes" id="UP000179860"/>
    </source>
</evidence>
<dbReference type="AlphaFoldDB" id="A0A1I9YRN2"/>
<keyword evidence="4 8" id="KW-0812">Transmembrane</keyword>
<feature type="transmembrane region" description="Helical" evidence="8">
    <location>
        <begin position="36"/>
        <end position="60"/>
    </location>
</feature>
<dbReference type="PROSITE" id="PS50850">
    <property type="entry name" value="MFS"/>
    <property type="match status" value="1"/>
</dbReference>
<dbReference type="Gene3D" id="1.20.1720.10">
    <property type="entry name" value="Multidrug resistance protein D"/>
    <property type="match status" value="1"/>
</dbReference>
<dbReference type="Gene3D" id="1.20.1250.20">
    <property type="entry name" value="MFS general substrate transporter like domains"/>
    <property type="match status" value="1"/>
</dbReference>
<dbReference type="GO" id="GO:0022857">
    <property type="term" value="F:transmembrane transporter activity"/>
    <property type="evidence" value="ECO:0007669"/>
    <property type="project" value="InterPro"/>
</dbReference>
<dbReference type="PANTHER" id="PTHR23501:SF174">
    <property type="entry name" value="MULTIDRUG EXPORT PROTEIN EMRB-RELATED"/>
    <property type="match status" value="1"/>
</dbReference>
<dbReference type="Pfam" id="PF07690">
    <property type="entry name" value="MFS_1"/>
    <property type="match status" value="1"/>
</dbReference>
<feature type="transmembrane region" description="Helical" evidence="8">
    <location>
        <begin position="190"/>
        <end position="213"/>
    </location>
</feature>
<evidence type="ECO:0000256" key="6">
    <source>
        <dbReference type="ARBA" id="ARBA00023136"/>
    </source>
</evidence>
<proteinExistence type="predicted"/>
<evidence type="ECO:0000256" key="5">
    <source>
        <dbReference type="ARBA" id="ARBA00022989"/>
    </source>
</evidence>
<dbReference type="KEGG" id="pspw:BJG93_26595"/>
<evidence type="ECO:0000256" key="1">
    <source>
        <dbReference type="ARBA" id="ARBA00004651"/>
    </source>
</evidence>
<name>A0A1I9YRN2_9BURK</name>
<keyword evidence="5 8" id="KW-1133">Transmembrane helix</keyword>
<dbReference type="SUPFAM" id="SSF103473">
    <property type="entry name" value="MFS general substrate transporter"/>
    <property type="match status" value="1"/>
</dbReference>
<feature type="transmembrane region" description="Helical" evidence="8">
    <location>
        <begin position="104"/>
        <end position="126"/>
    </location>
</feature>
<feature type="transmembrane region" description="Helical" evidence="8">
    <location>
        <begin position="296"/>
        <end position="317"/>
    </location>
</feature>
<evidence type="ECO:0000256" key="3">
    <source>
        <dbReference type="ARBA" id="ARBA00022475"/>
    </source>
</evidence>
<dbReference type="PANTHER" id="PTHR23501">
    <property type="entry name" value="MAJOR FACILITATOR SUPERFAMILY"/>
    <property type="match status" value="1"/>
</dbReference>
<feature type="transmembrane region" description="Helical" evidence="8">
    <location>
        <begin position="508"/>
        <end position="532"/>
    </location>
</feature>
<feature type="transmembrane region" description="Helical" evidence="8">
    <location>
        <begin position="162"/>
        <end position="184"/>
    </location>
</feature>
<evidence type="ECO:0000256" key="8">
    <source>
        <dbReference type="SAM" id="Phobius"/>
    </source>
</evidence>
<dbReference type="OrthoDB" id="9807274at2"/>
<feature type="transmembrane region" description="Helical" evidence="8">
    <location>
        <begin position="329"/>
        <end position="349"/>
    </location>
</feature>
<dbReference type="GO" id="GO:0005886">
    <property type="term" value="C:plasma membrane"/>
    <property type="evidence" value="ECO:0007669"/>
    <property type="project" value="UniProtKB-SubCell"/>
</dbReference>
<evidence type="ECO:0000256" key="2">
    <source>
        <dbReference type="ARBA" id="ARBA00022448"/>
    </source>
</evidence>
<organism evidence="10 11">
    <name type="scientific">Paraburkholderia sprentiae WSM5005</name>
    <dbReference type="NCBI Taxonomy" id="754502"/>
    <lineage>
        <taxon>Bacteria</taxon>
        <taxon>Pseudomonadati</taxon>
        <taxon>Pseudomonadota</taxon>
        <taxon>Betaproteobacteria</taxon>
        <taxon>Burkholderiales</taxon>
        <taxon>Burkholderiaceae</taxon>
        <taxon>Paraburkholderia</taxon>
    </lineage>
</organism>
<gene>
    <name evidence="10" type="ORF">BJG93_26595</name>
</gene>
<reference evidence="10" key="2">
    <citation type="submission" date="2021-06" db="EMBL/GenBank/DDBJ databases">
        <authorList>
            <person name="Rogers T.H."/>
            <person name="Ramsay J.P."/>
            <person name="Wang P."/>
            <person name="Terpolilli J."/>
        </authorList>
    </citation>
    <scope>NUCLEOTIDE SEQUENCE</scope>
    <source>
        <strain evidence="10">WSM5005</strain>
    </source>
</reference>
<dbReference type="Proteomes" id="UP000179860">
    <property type="component" value="Chromosome 2"/>
</dbReference>
<feature type="region of interest" description="Disordered" evidence="7">
    <location>
        <begin position="1"/>
        <end position="28"/>
    </location>
</feature>
<evidence type="ECO:0000313" key="10">
    <source>
        <dbReference type="EMBL" id="APA88859.1"/>
    </source>
</evidence>
<dbReference type="InterPro" id="IPR004638">
    <property type="entry name" value="EmrB-like"/>
</dbReference>
<dbReference type="STRING" id="754502.BJG93_26595"/>
<comment type="subcellular location">
    <subcellularLocation>
        <location evidence="1">Cell membrane</location>
        <topology evidence="1">Multi-pass membrane protein</topology>
    </subcellularLocation>
</comment>
<dbReference type="InterPro" id="IPR036259">
    <property type="entry name" value="MFS_trans_sf"/>
</dbReference>
<feature type="compositionally biased region" description="Low complexity" evidence="7">
    <location>
        <begin position="8"/>
        <end position="27"/>
    </location>
</feature>